<dbReference type="RefSeq" id="XP_022255412.1">
    <property type="nucleotide sequence ID" value="XM_022399704.1"/>
</dbReference>
<keyword evidence="1" id="KW-0472">Membrane</keyword>
<proteinExistence type="predicted"/>
<evidence type="ECO:0000313" key="2">
    <source>
        <dbReference type="Proteomes" id="UP000694941"/>
    </source>
</evidence>
<keyword evidence="2" id="KW-1185">Reference proteome</keyword>
<dbReference type="GeneID" id="106471080"/>
<gene>
    <name evidence="3" type="primary">LOC106471080</name>
</gene>
<keyword evidence="1" id="KW-1133">Transmembrane helix</keyword>
<evidence type="ECO:0000313" key="3">
    <source>
        <dbReference type="RefSeq" id="XP_022255412.1"/>
    </source>
</evidence>
<organism evidence="2 3">
    <name type="scientific">Limulus polyphemus</name>
    <name type="common">Atlantic horseshoe crab</name>
    <dbReference type="NCBI Taxonomy" id="6850"/>
    <lineage>
        <taxon>Eukaryota</taxon>
        <taxon>Metazoa</taxon>
        <taxon>Ecdysozoa</taxon>
        <taxon>Arthropoda</taxon>
        <taxon>Chelicerata</taxon>
        <taxon>Merostomata</taxon>
        <taxon>Xiphosura</taxon>
        <taxon>Limulidae</taxon>
        <taxon>Limulus</taxon>
    </lineage>
</organism>
<sequence>MKCFAQSRTLGWLGYNKHSSGQKTVYKSFVTTTITMKIMAQTAPSRPMKYPYTFSAKIAQFPYKFHFTKNWFLKYYIFGFALSYPIFLYIHKKVNSPAAVAAWEERQRKIAAEEHHH</sequence>
<evidence type="ECO:0000256" key="1">
    <source>
        <dbReference type="SAM" id="Phobius"/>
    </source>
</evidence>
<protein>
    <submittedName>
        <fullName evidence="3">Uncharacterized protein LOC106471080 isoform X1</fullName>
    </submittedName>
</protein>
<name>A0ABM1THQ6_LIMPO</name>
<accession>A0ABM1THQ6</accession>
<keyword evidence="1" id="KW-0812">Transmembrane</keyword>
<reference evidence="3" key="1">
    <citation type="submission" date="2025-08" db="UniProtKB">
        <authorList>
            <consortium name="RefSeq"/>
        </authorList>
    </citation>
    <scope>IDENTIFICATION</scope>
    <source>
        <tissue evidence="3">Muscle</tissue>
    </source>
</reference>
<feature type="transmembrane region" description="Helical" evidence="1">
    <location>
        <begin position="71"/>
        <end position="90"/>
    </location>
</feature>
<dbReference type="Proteomes" id="UP000694941">
    <property type="component" value="Unplaced"/>
</dbReference>